<keyword evidence="1" id="KW-1133">Transmembrane helix</keyword>
<dbReference type="AlphaFoldDB" id="A0AA39FM99"/>
<evidence type="ECO:0000313" key="2">
    <source>
        <dbReference type="EMBL" id="KAK0172158.1"/>
    </source>
</evidence>
<feature type="transmembrane region" description="Helical" evidence="1">
    <location>
        <begin position="333"/>
        <end position="358"/>
    </location>
</feature>
<proteinExistence type="predicted"/>
<keyword evidence="3" id="KW-1185">Reference proteome</keyword>
<evidence type="ECO:0000313" key="3">
    <source>
        <dbReference type="Proteomes" id="UP001168990"/>
    </source>
</evidence>
<keyword evidence="1" id="KW-0812">Transmembrane</keyword>
<dbReference type="SUPFAM" id="SSF103473">
    <property type="entry name" value="MFS general substrate transporter"/>
    <property type="match status" value="1"/>
</dbReference>
<reference evidence="2" key="2">
    <citation type="submission" date="2023-03" db="EMBL/GenBank/DDBJ databases">
        <authorList>
            <person name="Inwood S.N."/>
            <person name="Skelly J.G."/>
            <person name="Guhlin J."/>
            <person name="Harrop T.W.R."/>
            <person name="Goldson S.G."/>
            <person name="Dearden P.K."/>
        </authorList>
    </citation>
    <scope>NUCLEOTIDE SEQUENCE</scope>
    <source>
        <strain evidence="2">Irish</strain>
        <tissue evidence="2">Whole body</tissue>
    </source>
</reference>
<gene>
    <name evidence="2" type="ORF">PV328_005508</name>
</gene>
<dbReference type="PANTHER" id="PTHR11360">
    <property type="entry name" value="MONOCARBOXYLATE TRANSPORTER"/>
    <property type="match status" value="1"/>
</dbReference>
<name>A0AA39FM99_9HYME</name>
<dbReference type="InterPro" id="IPR036259">
    <property type="entry name" value="MFS_trans_sf"/>
</dbReference>
<dbReference type="EMBL" id="JAQQBS010000002">
    <property type="protein sequence ID" value="KAK0172158.1"/>
    <property type="molecule type" value="Genomic_DNA"/>
</dbReference>
<dbReference type="InterPro" id="IPR050327">
    <property type="entry name" value="Proton-linked_MCT"/>
</dbReference>
<accession>A0AA39FM99</accession>
<feature type="transmembrane region" description="Helical" evidence="1">
    <location>
        <begin position="403"/>
        <end position="423"/>
    </location>
</feature>
<dbReference type="PANTHER" id="PTHR11360:SF93">
    <property type="entry name" value="MONOCARBOXYLATE TRANSPORTER 7-LIKE PROTEIN"/>
    <property type="match status" value="1"/>
</dbReference>
<organism evidence="2 3">
    <name type="scientific">Microctonus aethiopoides</name>
    <dbReference type="NCBI Taxonomy" id="144406"/>
    <lineage>
        <taxon>Eukaryota</taxon>
        <taxon>Metazoa</taxon>
        <taxon>Ecdysozoa</taxon>
        <taxon>Arthropoda</taxon>
        <taxon>Hexapoda</taxon>
        <taxon>Insecta</taxon>
        <taxon>Pterygota</taxon>
        <taxon>Neoptera</taxon>
        <taxon>Endopterygota</taxon>
        <taxon>Hymenoptera</taxon>
        <taxon>Apocrita</taxon>
        <taxon>Ichneumonoidea</taxon>
        <taxon>Braconidae</taxon>
        <taxon>Euphorinae</taxon>
        <taxon>Microctonus</taxon>
    </lineage>
</organism>
<sequence length="456" mass="51102">MMIRMFTSIFLVFFMTEAAMTLTLVSFMDIESIFLWKNATFNDTLINSLTAKKIDPAAIRRLDEILIEEKTLSIKYDELMIKLGQKQNESLKLEISQRQQDELLSLIQSKFINLIKTVDNMHQDFIDHKFETKSLHELPKSTVQSLSKKLFELSRILDEIHKLLFPTFAHITPKLLQLILMDSEGMGEENTVKSFGMERVFKLACYVENCVGTNVGWGGPPGMRGGWSTPGGGCRNSAMSFTGSVPSLHPTGSIRSLRSQHSQAPETPRRCMYCHPMQLSTPSHYVPHTPVHYYTPSHCMEPSQNGAYTPHRGNSYHGDVTGFRSHFYPEGGWGWLVCAAGFLALLLTTGMQLAFGLLHLQATRKWVDIPSTEIAWAGALSAAVSRGSAPLVVGACRRSSTRLTAVIGGFVLALASLFTSFAVQIHQVVLRYKLIYIRIRSNVLEGDHDESYKLIH</sequence>
<protein>
    <submittedName>
        <fullName evidence="2">Uncharacterized protein</fullName>
    </submittedName>
</protein>
<keyword evidence="1" id="KW-0472">Membrane</keyword>
<evidence type="ECO:0000256" key="1">
    <source>
        <dbReference type="SAM" id="Phobius"/>
    </source>
</evidence>
<comment type="caution">
    <text evidence="2">The sequence shown here is derived from an EMBL/GenBank/DDBJ whole genome shotgun (WGS) entry which is preliminary data.</text>
</comment>
<reference evidence="2" key="1">
    <citation type="journal article" date="2023" name="bioRxiv">
        <title>Scaffold-level genome assemblies of two parasitoid biocontrol wasps reveal the parthenogenesis mechanism and an associated novel virus.</title>
        <authorList>
            <person name="Inwood S."/>
            <person name="Skelly J."/>
            <person name="Guhlin J."/>
            <person name="Harrop T."/>
            <person name="Goldson S."/>
            <person name="Dearden P."/>
        </authorList>
    </citation>
    <scope>NUCLEOTIDE SEQUENCE</scope>
    <source>
        <strain evidence="2">Irish</strain>
        <tissue evidence="2">Whole body</tissue>
    </source>
</reference>
<dbReference type="Proteomes" id="UP001168990">
    <property type="component" value="Unassembled WGS sequence"/>
</dbReference>